<keyword evidence="1" id="KW-0378">Hydrolase</keyword>
<proteinExistence type="predicted"/>
<keyword evidence="2" id="KW-0472">Membrane</keyword>
<dbReference type="AlphaFoldDB" id="A0A9Q1C5E9"/>
<dbReference type="OrthoDB" id="2135133at2759"/>
<evidence type="ECO:0000256" key="1">
    <source>
        <dbReference type="ARBA" id="ARBA00022801"/>
    </source>
</evidence>
<evidence type="ECO:0000313" key="4">
    <source>
        <dbReference type="EMBL" id="KAJ8038558.1"/>
    </source>
</evidence>
<dbReference type="GO" id="GO:0005525">
    <property type="term" value="F:GTP binding"/>
    <property type="evidence" value="ECO:0007669"/>
    <property type="project" value="InterPro"/>
</dbReference>
<dbReference type="SUPFAM" id="SSF52540">
    <property type="entry name" value="P-loop containing nucleoside triphosphate hydrolases"/>
    <property type="match status" value="1"/>
</dbReference>
<dbReference type="Gene3D" id="1.20.1000.10">
    <property type="entry name" value="Guanylate-binding protein, C-terminal domain"/>
    <property type="match status" value="1"/>
</dbReference>
<dbReference type="EMBL" id="JAIZAY010000007">
    <property type="protein sequence ID" value="KAJ8038558.1"/>
    <property type="molecule type" value="Genomic_DNA"/>
</dbReference>
<evidence type="ECO:0000259" key="3">
    <source>
        <dbReference type="Pfam" id="PF02263"/>
    </source>
</evidence>
<dbReference type="InterPro" id="IPR027417">
    <property type="entry name" value="P-loop_NTPase"/>
</dbReference>
<evidence type="ECO:0000256" key="2">
    <source>
        <dbReference type="SAM" id="Phobius"/>
    </source>
</evidence>
<name>A0A9Q1C5E9_HOLLE</name>
<evidence type="ECO:0000313" key="5">
    <source>
        <dbReference type="Proteomes" id="UP001152320"/>
    </source>
</evidence>
<dbReference type="InterPro" id="IPR036543">
    <property type="entry name" value="Guanylate-bd_C_sf"/>
</dbReference>
<dbReference type="SUPFAM" id="SSF48340">
    <property type="entry name" value="Interferon-induced guanylate-binding protein 1 (GBP1), C-terminal domain"/>
    <property type="match status" value="1"/>
</dbReference>
<dbReference type="PANTHER" id="PTHR10751">
    <property type="entry name" value="GUANYLATE BINDING PROTEIN"/>
    <property type="match status" value="1"/>
</dbReference>
<reference evidence="4" key="1">
    <citation type="submission" date="2021-10" db="EMBL/GenBank/DDBJ databases">
        <title>Tropical sea cucumber genome reveals ecological adaptation and Cuvierian tubules defense mechanism.</title>
        <authorList>
            <person name="Chen T."/>
        </authorList>
    </citation>
    <scope>NUCLEOTIDE SEQUENCE</scope>
    <source>
        <strain evidence="4">Nanhai2018</strain>
        <tissue evidence="4">Muscle</tissue>
    </source>
</reference>
<gene>
    <name evidence="4" type="ORF">HOLleu_16011</name>
</gene>
<dbReference type="InterPro" id="IPR015894">
    <property type="entry name" value="Guanylate-bd_N"/>
</dbReference>
<keyword evidence="2" id="KW-1133">Transmembrane helix</keyword>
<keyword evidence="5" id="KW-1185">Reference proteome</keyword>
<protein>
    <submittedName>
        <fullName evidence="4">Guanylate-binding protein 2</fullName>
    </submittedName>
</protein>
<organism evidence="4 5">
    <name type="scientific">Holothuria leucospilota</name>
    <name type="common">Black long sea cucumber</name>
    <name type="synonym">Mertensiothuria leucospilota</name>
    <dbReference type="NCBI Taxonomy" id="206669"/>
    <lineage>
        <taxon>Eukaryota</taxon>
        <taxon>Metazoa</taxon>
        <taxon>Echinodermata</taxon>
        <taxon>Eleutherozoa</taxon>
        <taxon>Echinozoa</taxon>
        <taxon>Holothuroidea</taxon>
        <taxon>Aspidochirotacea</taxon>
        <taxon>Aspidochirotida</taxon>
        <taxon>Holothuriidae</taxon>
        <taxon>Holothuria</taxon>
    </lineage>
</organism>
<dbReference type="Gene3D" id="3.40.50.300">
    <property type="entry name" value="P-loop containing nucleotide triphosphate hydrolases"/>
    <property type="match status" value="1"/>
</dbReference>
<sequence>METRKRLAVPLCLPDNWSFDGKKAIGDKLKCRGSMKLCPEGKRVLEEIGDDEIAVICITGPARSGKSYLLSKLVDGVSFEVGHGVVSKTTGIWIACSQGKEETEGEQRVRIVLLDAEGAGAVSTEDDSVSREWDTKLYSLCCLLSSVMVYNSKKIPESVDLERLQFVANFSRTVCSADQASACFKTYAPKLLWILRDVLTDPEPFKDWKEYFNQKVLVKRKERSQSDRSFNDLVDAINTVFHSVNVKTLPPPSNKSIVCKNLDNPEHFEDIKDFLAAIEDVKKTIFKLTPVKKAGTTLMRGSDLLSVLELYVTELNKEHGDISIKTCWEATVSFHIENIILSSYEELEQNVLEIKLPLTEQEIQNKRTTIALIIERNFLDNIVLRDENVVSSFLEKLRRKIYRSLETLQSRNIDISKRFCQTKLKEITMSHFEKIRRRTSSIIDQLKLYENVIEKIRHKFFATTIGLPGADDIFQKEKTELLKKVEQEQQCVILIKICENYKVHMERVTLPVELSKLTAVNQNAKLEAFNSCPEEENFISRRNVLAFQKQREDKIFSLFREFQVKNENLSQQQCKQVMDDILQSLRGKIESPSLRHYFFSPKEEKLVKKYQKKAIGPRKTQVERKLRQKLKDLLPEVKRAQSQHAKEVAKVAGNVAKKLMWTAFAGSVAVTVGAVGVAIAVAAGVVVPLVVTVVGLL</sequence>
<accession>A0A9Q1C5E9</accession>
<dbReference type="GO" id="GO:0003924">
    <property type="term" value="F:GTPase activity"/>
    <property type="evidence" value="ECO:0007669"/>
    <property type="project" value="InterPro"/>
</dbReference>
<dbReference type="Pfam" id="PF02263">
    <property type="entry name" value="GBP"/>
    <property type="match status" value="1"/>
</dbReference>
<dbReference type="Proteomes" id="UP001152320">
    <property type="component" value="Chromosome 7"/>
</dbReference>
<feature type="domain" description="Guanylate-binding protein N-terminal" evidence="3">
    <location>
        <begin position="47"/>
        <end position="290"/>
    </location>
</feature>
<feature type="transmembrane region" description="Helical" evidence="2">
    <location>
        <begin position="663"/>
        <end position="696"/>
    </location>
</feature>
<comment type="caution">
    <text evidence="4">The sequence shown here is derived from an EMBL/GenBank/DDBJ whole genome shotgun (WGS) entry which is preliminary data.</text>
</comment>
<keyword evidence="2" id="KW-0812">Transmembrane</keyword>